<keyword evidence="2" id="KW-0808">Transferase</keyword>
<evidence type="ECO:0000313" key="6">
    <source>
        <dbReference type="Proteomes" id="UP000198546"/>
    </source>
</evidence>
<proteinExistence type="predicted"/>
<dbReference type="SUPFAM" id="SSF53756">
    <property type="entry name" value="UDP-Glycosyltransferase/glycogen phosphorylase"/>
    <property type="match status" value="1"/>
</dbReference>
<evidence type="ECO:0000259" key="4">
    <source>
        <dbReference type="Pfam" id="PF13439"/>
    </source>
</evidence>
<keyword evidence="1" id="KW-0328">Glycosyltransferase</keyword>
<evidence type="ECO:0000256" key="1">
    <source>
        <dbReference type="ARBA" id="ARBA00022676"/>
    </source>
</evidence>
<dbReference type="GO" id="GO:0016757">
    <property type="term" value="F:glycosyltransferase activity"/>
    <property type="evidence" value="ECO:0007669"/>
    <property type="project" value="UniProtKB-KW"/>
</dbReference>
<organism evidence="5 6">
    <name type="scientific">Auraticoccus monumenti</name>
    <dbReference type="NCBI Taxonomy" id="675864"/>
    <lineage>
        <taxon>Bacteria</taxon>
        <taxon>Bacillati</taxon>
        <taxon>Actinomycetota</taxon>
        <taxon>Actinomycetes</taxon>
        <taxon>Propionibacteriales</taxon>
        <taxon>Propionibacteriaceae</taxon>
        <taxon>Auraticoccus</taxon>
    </lineage>
</organism>
<feature type="domain" description="Glycosyltransferase subfamily 4-like N-terminal" evidence="4">
    <location>
        <begin position="22"/>
        <end position="185"/>
    </location>
</feature>
<evidence type="ECO:0000256" key="2">
    <source>
        <dbReference type="ARBA" id="ARBA00022679"/>
    </source>
</evidence>
<evidence type="ECO:0000259" key="3">
    <source>
        <dbReference type="Pfam" id="PF00534"/>
    </source>
</evidence>
<keyword evidence="6" id="KW-1185">Reference proteome</keyword>
<dbReference type="EMBL" id="LT629688">
    <property type="protein sequence ID" value="SDE12425.1"/>
    <property type="molecule type" value="Genomic_DNA"/>
</dbReference>
<evidence type="ECO:0000313" key="5">
    <source>
        <dbReference type="EMBL" id="SDE12425.1"/>
    </source>
</evidence>
<gene>
    <name evidence="5" type="ORF">SAMN04489747_2572</name>
</gene>
<dbReference type="InterPro" id="IPR011875">
    <property type="entry name" value="M1P_synthase"/>
</dbReference>
<dbReference type="InterPro" id="IPR028098">
    <property type="entry name" value="Glyco_trans_4-like_N"/>
</dbReference>
<sequence>MSAEAPPLSVSVLTREYPPSVYGGAGVHVAQLVPQLRRLCQVDVQCTGEPREGATAHREDFPAGANAALRVFGADLSMVAALEQSPPDLVHSHTWYANLAGHLAGLLLDVPHVVSAHSLEPHRPWKAEQLGGGYRLSSWAERTAYQAADAVIAVSAGMRRDVLASYPELDPDKVHVVRNGIDTEEFAPDHGTDVVRGLGMDPDRPSVVFVGRVTRQKGLVHLVRAAEQLHPDVQVVLLAGAPDTPEIAAEFTEAFARLEAARGGGVIWVQDMLPRASVRQVLTHATVFACPSVYEPLGIVNLEAMACETAVVASAVGGIPEVVVDGETGLLVDYDPAWAGDPEAVAAFEADFAARLNELLADPERARRYGVAGRRRCTEEFSWSAIAEQTVDVYRQALARHRG</sequence>
<dbReference type="PANTHER" id="PTHR45947:SF3">
    <property type="entry name" value="SULFOQUINOVOSYL TRANSFERASE SQD2"/>
    <property type="match status" value="1"/>
</dbReference>
<dbReference type="Pfam" id="PF13439">
    <property type="entry name" value="Glyco_transf_4"/>
    <property type="match status" value="1"/>
</dbReference>
<dbReference type="InterPro" id="IPR050194">
    <property type="entry name" value="Glycosyltransferase_grp1"/>
</dbReference>
<accession>A0A1G7AEH9</accession>
<dbReference type="STRING" id="675864.SAMN04489747_2572"/>
<protein>
    <submittedName>
        <fullName evidence="5">Glycogen synthase (ADP-glucose)</fullName>
    </submittedName>
</protein>
<dbReference type="NCBIfam" id="TIGR02149">
    <property type="entry name" value="glgA_Coryne"/>
    <property type="match status" value="1"/>
</dbReference>
<name>A0A1G7AEH9_9ACTN</name>
<dbReference type="GO" id="GO:0009250">
    <property type="term" value="P:glucan biosynthetic process"/>
    <property type="evidence" value="ECO:0007669"/>
    <property type="project" value="InterPro"/>
</dbReference>
<dbReference type="AlphaFoldDB" id="A0A1G7AEH9"/>
<dbReference type="Gene3D" id="3.40.50.2000">
    <property type="entry name" value="Glycogen Phosphorylase B"/>
    <property type="match status" value="2"/>
</dbReference>
<dbReference type="Proteomes" id="UP000198546">
    <property type="component" value="Chromosome i"/>
</dbReference>
<dbReference type="CDD" id="cd03801">
    <property type="entry name" value="GT4_PimA-like"/>
    <property type="match status" value="1"/>
</dbReference>
<dbReference type="GO" id="GO:1901137">
    <property type="term" value="P:carbohydrate derivative biosynthetic process"/>
    <property type="evidence" value="ECO:0007669"/>
    <property type="project" value="UniProtKB-ARBA"/>
</dbReference>
<feature type="domain" description="Glycosyl transferase family 1" evidence="3">
    <location>
        <begin position="199"/>
        <end position="375"/>
    </location>
</feature>
<reference evidence="5 6" key="1">
    <citation type="submission" date="2016-10" db="EMBL/GenBank/DDBJ databases">
        <authorList>
            <person name="de Groot N.N."/>
        </authorList>
    </citation>
    <scope>NUCLEOTIDE SEQUENCE [LARGE SCALE GENOMIC DNA]</scope>
    <source>
        <strain evidence="5 6">MON 2.2</strain>
    </source>
</reference>
<dbReference type="Pfam" id="PF00534">
    <property type="entry name" value="Glycos_transf_1"/>
    <property type="match status" value="1"/>
</dbReference>
<dbReference type="InterPro" id="IPR001296">
    <property type="entry name" value="Glyco_trans_1"/>
</dbReference>
<dbReference type="PANTHER" id="PTHR45947">
    <property type="entry name" value="SULFOQUINOVOSYL TRANSFERASE SQD2"/>
    <property type="match status" value="1"/>
</dbReference>